<keyword evidence="2" id="KW-1185">Reference proteome</keyword>
<comment type="caution">
    <text evidence="1">The sequence shown here is derived from an EMBL/GenBank/DDBJ whole genome shotgun (WGS) entry which is preliminary data.</text>
</comment>
<dbReference type="InterPro" id="IPR021284">
    <property type="entry name" value="DUF2750"/>
</dbReference>
<name>A0ABS3N7A6_9BACI</name>
<proteinExistence type="predicted"/>
<accession>A0ABS3N7A6</accession>
<reference evidence="1 2" key="1">
    <citation type="submission" date="2021-03" db="EMBL/GenBank/DDBJ databases">
        <title>Whole genome sequence of Metabacillus bambusae BG109.</title>
        <authorList>
            <person name="Jeong J.W."/>
        </authorList>
    </citation>
    <scope>NUCLEOTIDE SEQUENCE [LARGE SCALE GENOMIC DNA]</scope>
    <source>
        <strain evidence="1 2">BG109</strain>
    </source>
</reference>
<evidence type="ECO:0000313" key="2">
    <source>
        <dbReference type="Proteomes" id="UP000663981"/>
    </source>
</evidence>
<dbReference type="Proteomes" id="UP000663981">
    <property type="component" value="Unassembled WGS sequence"/>
</dbReference>
<gene>
    <name evidence="1" type="ORF">I7822_21330</name>
</gene>
<dbReference type="RefSeq" id="WP_207981090.1">
    <property type="nucleotide sequence ID" value="NZ_JAGDEL010000020.1"/>
</dbReference>
<evidence type="ECO:0000313" key="1">
    <source>
        <dbReference type="EMBL" id="MBO1514170.1"/>
    </source>
</evidence>
<dbReference type="Pfam" id="PF11042">
    <property type="entry name" value="DUF2750"/>
    <property type="match status" value="1"/>
</dbReference>
<organism evidence="1 2">
    <name type="scientific">Metabacillus bambusae</name>
    <dbReference type="NCBI Taxonomy" id="2795218"/>
    <lineage>
        <taxon>Bacteria</taxon>
        <taxon>Bacillati</taxon>
        <taxon>Bacillota</taxon>
        <taxon>Bacilli</taxon>
        <taxon>Bacillales</taxon>
        <taxon>Bacillaceae</taxon>
        <taxon>Metabacillus</taxon>
    </lineage>
</organism>
<dbReference type="EMBL" id="JAGDEL010000020">
    <property type="protein sequence ID" value="MBO1514170.1"/>
    <property type="molecule type" value="Genomic_DNA"/>
</dbReference>
<protein>
    <submittedName>
        <fullName evidence="1">DUF2750 domain-containing protein</fullName>
    </submittedName>
</protein>
<sequence length="124" mass="14579">MNKKELEAVIKQPANIRYEYFIKKVVDYEEVWGLYYDGWVTAQDEEGNTIIPFFPKEEFAEICAKNEWSECKAKPIDLEDFIDKWLTGMKNDGIKPSIFPTDDETTVINIDVILRDLESELENY</sequence>